<evidence type="ECO:0000256" key="4">
    <source>
        <dbReference type="ARBA" id="ARBA00022801"/>
    </source>
</evidence>
<keyword evidence="7" id="KW-0175">Coiled coil</keyword>
<sequence length="1089" mass="121087">MANQQAARKCCLFGSIISSRRALKQLSKRTGSKRSLGRRSESWADRSTCPSTRMAPISPNGHGTGNGVKRPFEAVSPSDSSIVGSTISAGPSASASVSSPSNTSSSLPLTADTSAVPTPLPLEPGRVGGDSLAEQHQKIVKKLKLKFGATKQQQASEHEQATNEDRAELERRSDQFLRAHASVYQALLPEKNHVTALLEQCPPGTVHREAVPYRQLSQPETIKGGTMKAYQLTGLSFLAYMFENGQNCILADEMGLGKTLQTLSLLAYLHETHGVKGPHLLVCPLSVLGAWMTEIARWLPTFKSLRFHGPMSERGRLKHDATTLQPDLIVTTYEAYTAEAGWFKHRRWGVCVLDEGHKIKNHESNAAQALFGIGAQMRIILSGTPLQNNLIELWSLLHFLAPQVFTSMTLKPFKEAFNLTQGLYDQSFLKKSQKLLELIMLRRTKEGVRDELSVPRREEMTLYVPLSPAQRFWYTRLLTRADTITLNEIFATDLREGQAIRRGRGWAKRPSAAASIAEEEPEVKASGQEAAGEDEGDAGVRDNIERAMAASKAGEGNAWMKMMNLLMQLRKCCNHPYLLPNAEAEPFEVAEHLVAASSKLVLLDKLLADILPKGEKVLIFSGFTRMLDILEDFMQLRGFKYARLDGSTSRPRRALDIKLFQQQNSPYQVYLVSTRAGGLGINLTAATTVVLVDQDWNPQVDIQAISRAHRIGQTKTVQVYRLVCQDSVEEQALTRLRKKLYLSAKVMGSMRNAADRAADEELDGPINEVEKTEDDAPRMTRGELAQILRGGAGALARWGSVEGTDAFTEFKSLSFAELRARGKARDEKKEVGIKVEIGETITSEQKAQLEKEEEEAERLLLQGKEAVQARKFEGSMYKATNAEIRREWQETMARSRDSRTVEIDGQMVLKETIANGQWEAVKTITSDPKALRKLQNTKRQRKKFDHEDFCMVCKDGGEVYQCASCPRSCHGPCTEYSEADLHAMMSWFCPQHNCTVCHRSTQEAGGLLFRCQLCPVSLCEDCLPPDEIDAVGDVLPEFALLGCGKRSQAFFIRCAECVEYLQTEPQAKANFEREQAEVLEKCKAAGIEL</sequence>
<dbReference type="InterPro" id="IPR001650">
    <property type="entry name" value="Helicase_C-like"/>
</dbReference>
<dbReference type="AlphaFoldDB" id="A0A2X0LI40"/>
<proteinExistence type="predicted"/>
<protein>
    <submittedName>
        <fullName evidence="11">BZ3500_MvSof-1268-A1-R1_Chr3-1g05660 protein</fullName>
    </submittedName>
</protein>
<feature type="domain" description="Helicase ATP-binding" evidence="9">
    <location>
        <begin position="239"/>
        <end position="403"/>
    </location>
</feature>
<dbReference type="SMART" id="SM00487">
    <property type="entry name" value="DEXDc"/>
    <property type="match status" value="1"/>
</dbReference>
<dbReference type="EMBL" id="FMWP01000096">
    <property type="protein sequence ID" value="SCZ98848.1"/>
    <property type="molecule type" value="Genomic_DNA"/>
</dbReference>
<feature type="region of interest" description="Disordered" evidence="8">
    <location>
        <begin position="24"/>
        <end position="133"/>
    </location>
</feature>
<dbReference type="OrthoDB" id="448448at2759"/>
<gene>
    <name evidence="11" type="ORF">BZ3500_MVSOF-1268-A1-R1_CHR3-1G05660</name>
</gene>
<dbReference type="InterPro" id="IPR001965">
    <property type="entry name" value="Znf_PHD"/>
</dbReference>
<evidence type="ECO:0000256" key="7">
    <source>
        <dbReference type="SAM" id="Coils"/>
    </source>
</evidence>
<evidence type="ECO:0000259" key="9">
    <source>
        <dbReference type="PROSITE" id="PS51192"/>
    </source>
</evidence>
<dbReference type="InterPro" id="IPR049730">
    <property type="entry name" value="SNF2/RAD54-like_C"/>
</dbReference>
<dbReference type="Gene3D" id="3.40.50.10810">
    <property type="entry name" value="Tandem AAA-ATPase domain"/>
    <property type="match status" value="1"/>
</dbReference>
<keyword evidence="3" id="KW-0863">Zinc-finger</keyword>
<keyword evidence="5" id="KW-0862">Zinc</keyword>
<dbReference type="Gene3D" id="3.40.50.300">
    <property type="entry name" value="P-loop containing nucleotide triphosphate hydrolases"/>
    <property type="match status" value="1"/>
</dbReference>
<dbReference type="InterPro" id="IPR000330">
    <property type="entry name" value="SNF2_N"/>
</dbReference>
<evidence type="ECO:0000313" key="11">
    <source>
        <dbReference type="EMBL" id="SCZ98848.1"/>
    </source>
</evidence>
<feature type="compositionally biased region" description="Basic and acidic residues" evidence="8">
    <location>
        <begin position="156"/>
        <end position="170"/>
    </location>
</feature>
<dbReference type="Pfam" id="PF00176">
    <property type="entry name" value="SNF2-rel_dom"/>
    <property type="match status" value="1"/>
</dbReference>
<feature type="coiled-coil region" evidence="7">
    <location>
        <begin position="839"/>
        <end position="869"/>
    </location>
</feature>
<keyword evidence="12" id="KW-1185">Reference proteome</keyword>
<keyword evidence="2" id="KW-0547">Nucleotide-binding</keyword>
<dbReference type="SMART" id="SM00490">
    <property type="entry name" value="HELICc"/>
    <property type="match status" value="1"/>
</dbReference>
<keyword evidence="4" id="KW-0378">Hydrolase</keyword>
<dbReference type="GO" id="GO:0005524">
    <property type="term" value="F:ATP binding"/>
    <property type="evidence" value="ECO:0007669"/>
    <property type="project" value="InterPro"/>
</dbReference>
<feature type="compositionally biased region" description="Basic residues" evidence="8">
    <location>
        <begin position="24"/>
        <end position="37"/>
    </location>
</feature>
<keyword evidence="1" id="KW-0479">Metal-binding</keyword>
<dbReference type="InterPro" id="IPR013083">
    <property type="entry name" value="Znf_RING/FYVE/PHD"/>
</dbReference>
<feature type="region of interest" description="Disordered" evidence="8">
    <location>
        <begin position="511"/>
        <end position="539"/>
    </location>
</feature>
<dbReference type="GO" id="GO:0008270">
    <property type="term" value="F:zinc ion binding"/>
    <property type="evidence" value="ECO:0007669"/>
    <property type="project" value="UniProtKB-KW"/>
</dbReference>
<dbReference type="PROSITE" id="PS51194">
    <property type="entry name" value="HELICASE_CTER"/>
    <property type="match status" value="1"/>
</dbReference>
<evidence type="ECO:0000256" key="6">
    <source>
        <dbReference type="ARBA" id="ARBA00022840"/>
    </source>
</evidence>
<evidence type="ECO:0000256" key="1">
    <source>
        <dbReference type="ARBA" id="ARBA00022723"/>
    </source>
</evidence>
<dbReference type="SUPFAM" id="SSF57903">
    <property type="entry name" value="FYVE/PHD zinc finger"/>
    <property type="match status" value="1"/>
</dbReference>
<evidence type="ECO:0000256" key="8">
    <source>
        <dbReference type="SAM" id="MobiDB-lite"/>
    </source>
</evidence>
<dbReference type="GO" id="GO:0016787">
    <property type="term" value="F:hydrolase activity"/>
    <property type="evidence" value="ECO:0007669"/>
    <property type="project" value="UniProtKB-KW"/>
</dbReference>
<feature type="region of interest" description="Disordered" evidence="8">
    <location>
        <begin position="150"/>
        <end position="170"/>
    </location>
</feature>
<dbReference type="InterPro" id="IPR027417">
    <property type="entry name" value="P-loop_NTPase"/>
</dbReference>
<evidence type="ECO:0000256" key="5">
    <source>
        <dbReference type="ARBA" id="ARBA00022833"/>
    </source>
</evidence>
<dbReference type="PROSITE" id="PS51192">
    <property type="entry name" value="HELICASE_ATP_BIND_1"/>
    <property type="match status" value="1"/>
</dbReference>
<dbReference type="CDD" id="cd17919">
    <property type="entry name" value="DEXHc_Snf"/>
    <property type="match status" value="1"/>
</dbReference>
<dbReference type="Pfam" id="PF00271">
    <property type="entry name" value="Helicase_C"/>
    <property type="match status" value="1"/>
</dbReference>
<reference evidence="12" key="1">
    <citation type="submission" date="2016-10" db="EMBL/GenBank/DDBJ databases">
        <authorList>
            <person name="Jeantristanb JTB J.-T."/>
            <person name="Ricardo R."/>
        </authorList>
    </citation>
    <scope>NUCLEOTIDE SEQUENCE [LARGE SCALE GENOMIC DNA]</scope>
</reference>
<dbReference type="STRING" id="289078.A0A2X0LI40"/>
<dbReference type="InterPro" id="IPR038718">
    <property type="entry name" value="SNF2-like_sf"/>
</dbReference>
<feature type="compositionally biased region" description="Low complexity" evidence="8">
    <location>
        <begin position="88"/>
        <end position="108"/>
    </location>
</feature>
<evidence type="ECO:0000256" key="2">
    <source>
        <dbReference type="ARBA" id="ARBA00022741"/>
    </source>
</evidence>
<keyword evidence="6" id="KW-0067">ATP-binding</keyword>
<evidence type="ECO:0000259" key="10">
    <source>
        <dbReference type="PROSITE" id="PS51194"/>
    </source>
</evidence>
<name>A0A2X0LI40_9BASI</name>
<dbReference type="InterPro" id="IPR014001">
    <property type="entry name" value="Helicase_ATP-bd"/>
</dbReference>
<dbReference type="SUPFAM" id="SSF52540">
    <property type="entry name" value="P-loop containing nucleoside triphosphate hydrolases"/>
    <property type="match status" value="2"/>
</dbReference>
<organism evidence="11 12">
    <name type="scientific">Microbotryum saponariae</name>
    <dbReference type="NCBI Taxonomy" id="289078"/>
    <lineage>
        <taxon>Eukaryota</taxon>
        <taxon>Fungi</taxon>
        <taxon>Dikarya</taxon>
        <taxon>Basidiomycota</taxon>
        <taxon>Pucciniomycotina</taxon>
        <taxon>Microbotryomycetes</taxon>
        <taxon>Microbotryales</taxon>
        <taxon>Microbotryaceae</taxon>
        <taxon>Microbotryum</taxon>
    </lineage>
</organism>
<dbReference type="Proteomes" id="UP000249723">
    <property type="component" value="Unassembled WGS sequence"/>
</dbReference>
<dbReference type="CDD" id="cd18793">
    <property type="entry name" value="SF2_C_SNF"/>
    <property type="match status" value="1"/>
</dbReference>
<dbReference type="PANTHER" id="PTHR10799">
    <property type="entry name" value="SNF2/RAD54 HELICASE FAMILY"/>
    <property type="match status" value="1"/>
</dbReference>
<dbReference type="SMART" id="SM00249">
    <property type="entry name" value="PHD"/>
    <property type="match status" value="2"/>
</dbReference>
<feature type="domain" description="Helicase C-terminal" evidence="10">
    <location>
        <begin position="602"/>
        <end position="770"/>
    </location>
</feature>
<dbReference type="InterPro" id="IPR011011">
    <property type="entry name" value="Znf_FYVE_PHD"/>
</dbReference>
<dbReference type="Gene3D" id="3.30.40.10">
    <property type="entry name" value="Zinc/RING finger domain, C3HC4 (zinc finger)"/>
    <property type="match status" value="1"/>
</dbReference>
<evidence type="ECO:0000313" key="12">
    <source>
        <dbReference type="Proteomes" id="UP000249723"/>
    </source>
</evidence>
<evidence type="ECO:0000256" key="3">
    <source>
        <dbReference type="ARBA" id="ARBA00022771"/>
    </source>
</evidence>
<feature type="compositionally biased region" description="Polar residues" evidence="8">
    <location>
        <begin position="77"/>
        <end position="87"/>
    </location>
</feature>
<accession>A0A2X0LI40</accession>